<dbReference type="EMBL" id="LN891053">
    <property type="protein sequence ID" value="CUS10235.1"/>
    <property type="molecule type" value="Genomic_DNA"/>
</dbReference>
<feature type="region of interest" description="Disordered" evidence="1">
    <location>
        <begin position="192"/>
        <end position="233"/>
    </location>
</feature>
<sequence>MLEVSGFGKLDWFALDAGKMDFGQKLLHALLNVLALTTLLGRFEREVGTLKALLLALGRSVQFQSRGGGRESAHWLLIGLGWASSRDVSWWIDIRKDSRSPCYAKIALLDAHHAGLASPAYRSSVMAAPPLPWHSKRKRQGASYLQVALQTVRSGTLGMTKAEPKLYRVILLVPIPLPGFLAQKGRSFFQQTPKSSELSAQSHSNSPLTSSCTLSESGDSGGEREERGMSFKRPLAQGIVLGKTYKDPAPSECLTPDELKADPETKEGKISADGASKPVSVGKMRKRKCKGPIP</sequence>
<evidence type="ECO:0000313" key="3">
    <source>
        <dbReference type="Proteomes" id="UP001412239"/>
    </source>
</evidence>
<feature type="compositionally biased region" description="Basic residues" evidence="1">
    <location>
        <begin position="283"/>
        <end position="294"/>
    </location>
</feature>
<dbReference type="Proteomes" id="UP001412239">
    <property type="component" value="Unassembled WGS sequence"/>
</dbReference>
<keyword evidence="3" id="KW-1185">Reference proteome</keyword>
<accession>A0A292PU57</accession>
<feature type="region of interest" description="Disordered" evidence="1">
    <location>
        <begin position="246"/>
        <end position="294"/>
    </location>
</feature>
<feature type="compositionally biased region" description="Polar residues" evidence="1">
    <location>
        <begin position="192"/>
        <end position="214"/>
    </location>
</feature>
<gene>
    <name evidence="2" type="ORF">GSTUAT00005690001</name>
</gene>
<reference evidence="2" key="1">
    <citation type="submission" date="2015-10" db="EMBL/GenBank/DDBJ databases">
        <authorList>
            <person name="Regsiter A."/>
            <person name="william w."/>
        </authorList>
    </citation>
    <scope>NUCLEOTIDE SEQUENCE</scope>
    <source>
        <strain evidence="2">Montdore</strain>
    </source>
</reference>
<evidence type="ECO:0000256" key="1">
    <source>
        <dbReference type="SAM" id="MobiDB-lite"/>
    </source>
</evidence>
<evidence type="ECO:0000313" key="2">
    <source>
        <dbReference type="EMBL" id="CUS10235.1"/>
    </source>
</evidence>
<feature type="compositionally biased region" description="Basic and acidic residues" evidence="1">
    <location>
        <begin position="257"/>
        <end position="270"/>
    </location>
</feature>
<organism evidence="2 3">
    <name type="scientific">Tuber aestivum</name>
    <name type="common">summer truffle</name>
    <dbReference type="NCBI Taxonomy" id="59557"/>
    <lineage>
        <taxon>Eukaryota</taxon>
        <taxon>Fungi</taxon>
        <taxon>Dikarya</taxon>
        <taxon>Ascomycota</taxon>
        <taxon>Pezizomycotina</taxon>
        <taxon>Pezizomycetes</taxon>
        <taxon>Pezizales</taxon>
        <taxon>Tuberaceae</taxon>
        <taxon>Tuber</taxon>
    </lineage>
</organism>
<dbReference type="AlphaFoldDB" id="A0A292PU57"/>
<proteinExistence type="predicted"/>
<name>A0A292PU57_9PEZI</name>
<protein>
    <submittedName>
        <fullName evidence="2">Uncharacterized protein</fullName>
    </submittedName>
</protein>